<dbReference type="OrthoDB" id="5198706at2759"/>
<dbReference type="Gene3D" id="3.40.390.10">
    <property type="entry name" value="Collagenase (Catalytic Domain)"/>
    <property type="match status" value="1"/>
</dbReference>
<protein>
    <recommendedName>
        <fullName evidence="3">Lysine-specific metallo-endopeptidase domain-containing protein</fullName>
    </recommendedName>
</protein>
<dbReference type="GeneID" id="31005896"/>
<accession>A0A225AHD0</accession>
<reference evidence="1 2" key="1">
    <citation type="submission" date="2015-06" db="EMBL/GenBank/DDBJ databases">
        <title>Talaromyces atroroseus IBT 11181 draft genome.</title>
        <authorList>
            <person name="Rasmussen K.B."/>
            <person name="Rasmussen S."/>
            <person name="Petersen B."/>
            <person name="Sicheritz-Ponten T."/>
            <person name="Mortensen U.H."/>
            <person name="Thrane U."/>
        </authorList>
    </citation>
    <scope>NUCLEOTIDE SEQUENCE [LARGE SCALE GENOMIC DNA]</scope>
    <source>
        <strain evidence="1 2">IBT 11181</strain>
    </source>
</reference>
<dbReference type="GO" id="GO:0008237">
    <property type="term" value="F:metallopeptidase activity"/>
    <property type="evidence" value="ECO:0007669"/>
    <property type="project" value="InterPro"/>
</dbReference>
<comment type="caution">
    <text evidence="1">The sequence shown here is derived from an EMBL/GenBank/DDBJ whole genome shotgun (WGS) entry which is preliminary data.</text>
</comment>
<evidence type="ECO:0000313" key="2">
    <source>
        <dbReference type="Proteomes" id="UP000214365"/>
    </source>
</evidence>
<dbReference type="Proteomes" id="UP000214365">
    <property type="component" value="Unassembled WGS sequence"/>
</dbReference>
<organism evidence="1 2">
    <name type="scientific">Talaromyces atroroseus</name>
    <dbReference type="NCBI Taxonomy" id="1441469"/>
    <lineage>
        <taxon>Eukaryota</taxon>
        <taxon>Fungi</taxon>
        <taxon>Dikarya</taxon>
        <taxon>Ascomycota</taxon>
        <taxon>Pezizomycotina</taxon>
        <taxon>Eurotiomycetes</taxon>
        <taxon>Eurotiomycetidae</taxon>
        <taxon>Eurotiales</taxon>
        <taxon>Trichocomaceae</taxon>
        <taxon>Talaromyces</taxon>
        <taxon>Talaromyces sect. Trachyspermi</taxon>
    </lineage>
</organism>
<evidence type="ECO:0008006" key="3">
    <source>
        <dbReference type="Google" id="ProtNLM"/>
    </source>
</evidence>
<sequence>MRTFESIFGQVYYGFSNLAANEAAQTWALLQALTNLNNVNIQFFCDDPWLKDTDPDGDVLTSSGHWYWDGRPVGSTDGWVDLSTTNACRNNANLAGFTYPNLNGYDVVTMCQRRMSGWVDSWNSGITLTSLRLQGAQPTSFYSLDDYRPLISVTLLHELTHCAGIFTSSYGFFKDSQCDMGGTSLTAYGWNCISKMGQDSSSEAALNNAGRLYYLSPASA</sequence>
<name>A0A225AHD0_TALAT</name>
<proteinExistence type="predicted"/>
<gene>
    <name evidence="1" type="ORF">UA08_06140</name>
</gene>
<dbReference type="RefSeq" id="XP_020118764.1">
    <property type="nucleotide sequence ID" value="XM_020268430.1"/>
</dbReference>
<dbReference type="AlphaFoldDB" id="A0A225AHD0"/>
<evidence type="ECO:0000313" key="1">
    <source>
        <dbReference type="EMBL" id="OKL58643.1"/>
    </source>
</evidence>
<dbReference type="EMBL" id="LFMY01000009">
    <property type="protein sequence ID" value="OKL58643.1"/>
    <property type="molecule type" value="Genomic_DNA"/>
</dbReference>
<dbReference type="InterPro" id="IPR024079">
    <property type="entry name" value="MetalloPept_cat_dom_sf"/>
</dbReference>
<keyword evidence="2" id="KW-1185">Reference proteome</keyword>